<comment type="caution">
    <text evidence="4">The sequence shown here is derived from an EMBL/GenBank/DDBJ whole genome shotgun (WGS) entry which is preliminary data.</text>
</comment>
<keyword evidence="2" id="KW-0812">Transmembrane</keyword>
<accession>A0ABP9ER32</accession>
<gene>
    <name evidence="4" type="ORF">GCM10023311_03000</name>
</gene>
<keyword evidence="1" id="KW-0677">Repeat</keyword>
<dbReference type="PANTHER" id="PTHR47186:SF3">
    <property type="entry name" value="OS09G0267800 PROTEIN"/>
    <property type="match status" value="1"/>
</dbReference>
<sequence length="631" mass="71703">MAVKYKKLSIILLIVGMLVGPLGIIMAIFGIGDKGFSGRSNVRSLDGYYYLDYLTISASYNLAIIIGLALFVWVIKSGKVKLSKTLNIVLIGHLIFIPSFLVSLFLSVIPMEGNIKGFFIFPAFIVTAIGCTIGFLIYFIIRLFYVKKGDTLVSDKNSLMPYGIAIVLLVFLNFSINNHSITDVELVSFDHENFSWGIKQSSKTKAGMVKTSINDPYIAYIEHKNEGKKSSNFNILKNYHSLYTKLDSIIPLQSKAIKYNNLNPSYSINYNSDFEVIHLNENKSIYRLRKHRPSYTLCLTPSQASLEEMNIIAQDIKQNSTLHNDIDILIEGFVVEAIAMNNAPIEEEIFLKNDGSLIQVSMNGDVGYRDKSLGEEYYSEGLGEIIEGLFYSLSGNFDIEGSAGIPYTPRNYNEFKNKQNQSLEFVYTHIDGRKCATDIEFAVNNCPNLESIYLLDQNKYKGIPENINKLRKLWYLNTKEINIGAIPESICDLYFLNTINFNDSETLTFPECMGSLNKLYFINAVNCNLKEIPNVFYKVKYLLGLNLKENNILKLPKELAQLQSLSDITIDFNPDLDIALEILSNRSLRLDLVVYNEKEKLNAQKFIEQYANENDQLREQIFDSFVIDEAY</sequence>
<feature type="transmembrane region" description="Helical" evidence="2">
    <location>
        <begin position="157"/>
        <end position="176"/>
    </location>
</feature>
<protein>
    <recommendedName>
        <fullName evidence="3">Disease resistance R13L4/SHOC-2-like LRR domain-containing protein</fullName>
    </recommendedName>
</protein>
<evidence type="ECO:0000256" key="1">
    <source>
        <dbReference type="ARBA" id="ARBA00022737"/>
    </source>
</evidence>
<dbReference type="InterPro" id="IPR032675">
    <property type="entry name" value="LRR_dom_sf"/>
</dbReference>
<dbReference type="Proteomes" id="UP001500433">
    <property type="component" value="Unassembled WGS sequence"/>
</dbReference>
<dbReference type="InterPro" id="IPR055414">
    <property type="entry name" value="LRR_R13L4/SHOC2-like"/>
</dbReference>
<proteinExistence type="predicted"/>
<dbReference type="EMBL" id="BAABJH010000001">
    <property type="protein sequence ID" value="GAA4884072.1"/>
    <property type="molecule type" value="Genomic_DNA"/>
</dbReference>
<keyword evidence="2" id="KW-0472">Membrane</keyword>
<name>A0ABP9ER32_9FLAO</name>
<reference evidence="5" key="1">
    <citation type="journal article" date="2019" name="Int. J. Syst. Evol. Microbiol.">
        <title>The Global Catalogue of Microorganisms (GCM) 10K type strain sequencing project: providing services to taxonomists for standard genome sequencing and annotation.</title>
        <authorList>
            <consortium name="The Broad Institute Genomics Platform"/>
            <consortium name="The Broad Institute Genome Sequencing Center for Infectious Disease"/>
            <person name="Wu L."/>
            <person name="Ma J."/>
        </authorList>
    </citation>
    <scope>NUCLEOTIDE SEQUENCE [LARGE SCALE GENOMIC DNA]</scope>
    <source>
        <strain evidence="5">JCM 18274</strain>
    </source>
</reference>
<feature type="transmembrane region" description="Helical" evidence="2">
    <location>
        <begin position="118"/>
        <end position="145"/>
    </location>
</feature>
<evidence type="ECO:0000256" key="2">
    <source>
        <dbReference type="SAM" id="Phobius"/>
    </source>
</evidence>
<evidence type="ECO:0000313" key="4">
    <source>
        <dbReference type="EMBL" id="GAA4884072.1"/>
    </source>
</evidence>
<keyword evidence="5" id="KW-1185">Reference proteome</keyword>
<dbReference type="PANTHER" id="PTHR47186">
    <property type="entry name" value="LEUCINE-RICH REPEAT-CONTAINING PROTEIN 57"/>
    <property type="match status" value="1"/>
</dbReference>
<feature type="transmembrane region" description="Helical" evidence="2">
    <location>
        <begin position="86"/>
        <end position="106"/>
    </location>
</feature>
<dbReference type="Gene3D" id="3.80.10.10">
    <property type="entry name" value="Ribonuclease Inhibitor"/>
    <property type="match status" value="1"/>
</dbReference>
<dbReference type="SUPFAM" id="SSF52058">
    <property type="entry name" value="L domain-like"/>
    <property type="match status" value="1"/>
</dbReference>
<dbReference type="RefSeq" id="WP_345272184.1">
    <property type="nucleotide sequence ID" value="NZ_BAABJH010000001.1"/>
</dbReference>
<feature type="transmembrane region" description="Helical" evidence="2">
    <location>
        <begin position="12"/>
        <end position="31"/>
    </location>
</feature>
<evidence type="ECO:0000259" key="3">
    <source>
        <dbReference type="Pfam" id="PF23598"/>
    </source>
</evidence>
<organism evidence="4 5">
    <name type="scientific">Flaviramulus aquimarinus</name>
    <dbReference type="NCBI Taxonomy" id="1170456"/>
    <lineage>
        <taxon>Bacteria</taxon>
        <taxon>Pseudomonadati</taxon>
        <taxon>Bacteroidota</taxon>
        <taxon>Flavobacteriia</taxon>
        <taxon>Flavobacteriales</taxon>
        <taxon>Flavobacteriaceae</taxon>
        <taxon>Flaviramulus</taxon>
    </lineage>
</organism>
<feature type="domain" description="Disease resistance R13L4/SHOC-2-like LRR" evidence="3">
    <location>
        <begin position="464"/>
        <end position="577"/>
    </location>
</feature>
<dbReference type="Pfam" id="PF23598">
    <property type="entry name" value="LRR_14"/>
    <property type="match status" value="1"/>
</dbReference>
<feature type="transmembrane region" description="Helical" evidence="2">
    <location>
        <begin position="51"/>
        <end position="74"/>
    </location>
</feature>
<evidence type="ECO:0000313" key="5">
    <source>
        <dbReference type="Proteomes" id="UP001500433"/>
    </source>
</evidence>
<keyword evidence="2" id="KW-1133">Transmembrane helix</keyword>